<dbReference type="Proteomes" id="UP001385951">
    <property type="component" value="Unassembled WGS sequence"/>
</dbReference>
<dbReference type="Gene3D" id="1.10.443.10">
    <property type="entry name" value="Intergrase catalytic core"/>
    <property type="match status" value="1"/>
</dbReference>
<protein>
    <recommendedName>
        <fullName evidence="4">Tyr recombinase domain-containing protein</fullName>
    </recommendedName>
</protein>
<reference evidence="2 3" key="1">
    <citation type="submission" date="2022-09" db="EMBL/GenBank/DDBJ databases">
        <authorList>
            <person name="Palmer J.M."/>
        </authorList>
    </citation>
    <scope>NUCLEOTIDE SEQUENCE [LARGE SCALE GENOMIC DNA]</scope>
    <source>
        <strain evidence="2 3">DSM 7382</strain>
    </source>
</reference>
<dbReference type="GO" id="GO:0006310">
    <property type="term" value="P:DNA recombination"/>
    <property type="evidence" value="ECO:0007669"/>
    <property type="project" value="UniProtKB-KW"/>
</dbReference>
<comment type="caution">
    <text evidence="2">The sequence shown here is derived from an EMBL/GenBank/DDBJ whole genome shotgun (WGS) entry which is preliminary data.</text>
</comment>
<gene>
    <name evidence="2" type="ORF">QCA50_004775</name>
</gene>
<keyword evidence="1" id="KW-0233">DNA recombination</keyword>
<dbReference type="EMBL" id="JASBNA010000005">
    <property type="protein sequence ID" value="KAK7691376.1"/>
    <property type="molecule type" value="Genomic_DNA"/>
</dbReference>
<evidence type="ECO:0008006" key="4">
    <source>
        <dbReference type="Google" id="ProtNLM"/>
    </source>
</evidence>
<accession>A0AAW0GF22</accession>
<name>A0AAW0GF22_9APHY</name>
<organism evidence="2 3">
    <name type="scientific">Cerrena zonata</name>
    <dbReference type="NCBI Taxonomy" id="2478898"/>
    <lineage>
        <taxon>Eukaryota</taxon>
        <taxon>Fungi</taxon>
        <taxon>Dikarya</taxon>
        <taxon>Basidiomycota</taxon>
        <taxon>Agaricomycotina</taxon>
        <taxon>Agaricomycetes</taxon>
        <taxon>Polyporales</taxon>
        <taxon>Cerrenaceae</taxon>
        <taxon>Cerrena</taxon>
    </lineage>
</organism>
<dbReference type="GO" id="GO:0015074">
    <property type="term" value="P:DNA integration"/>
    <property type="evidence" value="ECO:0007669"/>
    <property type="project" value="InterPro"/>
</dbReference>
<dbReference type="InterPro" id="IPR052925">
    <property type="entry name" value="Phage_Integrase-like_Recomb"/>
</dbReference>
<dbReference type="InterPro" id="IPR013762">
    <property type="entry name" value="Integrase-like_cat_sf"/>
</dbReference>
<dbReference type="PANTHER" id="PTHR34605">
    <property type="entry name" value="PHAGE_INTEGRASE DOMAIN-CONTAINING PROTEIN"/>
    <property type="match status" value="1"/>
</dbReference>
<dbReference type="GO" id="GO:0003677">
    <property type="term" value="F:DNA binding"/>
    <property type="evidence" value="ECO:0007669"/>
    <property type="project" value="InterPro"/>
</dbReference>
<dbReference type="PANTHER" id="PTHR34605:SF4">
    <property type="entry name" value="DNA ADENINE METHYLTRANSFERASE"/>
    <property type="match status" value="1"/>
</dbReference>
<evidence type="ECO:0000256" key="1">
    <source>
        <dbReference type="ARBA" id="ARBA00023172"/>
    </source>
</evidence>
<evidence type="ECO:0000313" key="2">
    <source>
        <dbReference type="EMBL" id="KAK7691376.1"/>
    </source>
</evidence>
<dbReference type="AlphaFoldDB" id="A0AAW0GF22"/>
<dbReference type="InterPro" id="IPR011010">
    <property type="entry name" value="DNA_brk_join_enz"/>
</dbReference>
<proteinExistence type="predicted"/>
<keyword evidence="3" id="KW-1185">Reference proteome</keyword>
<evidence type="ECO:0000313" key="3">
    <source>
        <dbReference type="Proteomes" id="UP001385951"/>
    </source>
</evidence>
<sequence length="533" mass="61143">MAQALAIIKRTLFELQGDWGVEQIDVDAEKDDEIEALDNYVDLIEAEEAASKRGEQYLGGVDMNLSDTLPVDRPDFATIVKEASADIVVKTTRDEYERLWKQFIQFCTSQRIQFFRNSEELLKSLPSLPADLPVWIVTWIMDKADEKDIFTGNPKGPDVPRATYNAAQKMRAAISHKFGREFEQYTQRWQESTTHPGLFTGNPSLSPTVCQYMISLRRRKAQAGEAVTSARAIDSDTMLKLFTFNINFPQDVLAPVSRQADRTDWGGYRVRLMMQTIYIIAFLCLLRFDEVLSITWENVHLEEWENTFRICLELSVRKTHQFGGIAPFYLYPNYNRPWLCPVYLMARWWQMSMAMGIDMREKGSYVFRKKIGKDRISSLPGDSMSSESFLTCFRNNLCDVDVDPRMYGTHSFRRGGCQYLAMELRWPLRHICTWGGWTENFDSPGTIFKYLLSRIDTPMIERADYMNPHREAAARCAACGRIDNSEGRTSCQFDKTQGNGMPAAGGKEWGMIVADVSESVSYQEEVKVFDIGP</sequence>
<dbReference type="SUPFAM" id="SSF56349">
    <property type="entry name" value="DNA breaking-rejoining enzymes"/>
    <property type="match status" value="1"/>
</dbReference>